<dbReference type="GO" id="GO:0019877">
    <property type="term" value="P:diaminopimelate biosynthetic process"/>
    <property type="evidence" value="ECO:0007669"/>
    <property type="project" value="UniProtKB-ARBA"/>
</dbReference>
<dbReference type="EC" id="3.-.-.-" evidence="5"/>
<dbReference type="NCBIfam" id="TIGR01891">
    <property type="entry name" value="amidohydrolases"/>
    <property type="match status" value="1"/>
</dbReference>
<reference evidence="4 6" key="1">
    <citation type="submission" date="2015-04" db="EMBL/GenBank/DDBJ databases">
        <authorList>
            <person name="Calcutt M.J."/>
            <person name="Foecking M.F."/>
        </authorList>
    </citation>
    <scope>NUCLEOTIDE SEQUENCE [LARGE SCALE GENOMIC DNA]</scope>
    <source>
        <strain evidence="4 6">199/55</strain>
    </source>
</reference>
<dbReference type="PIRSF" id="PIRSF005962">
    <property type="entry name" value="Pept_M20D_amidohydro"/>
    <property type="match status" value="1"/>
</dbReference>
<evidence type="ECO:0000313" key="7">
    <source>
        <dbReference type="Proteomes" id="UP000255102"/>
    </source>
</evidence>
<dbReference type="PANTHER" id="PTHR11014:SF63">
    <property type="entry name" value="METALLOPEPTIDASE, PUTATIVE (AFU_ORTHOLOGUE AFUA_6G09600)-RELATED"/>
    <property type="match status" value="1"/>
</dbReference>
<keyword evidence="2" id="KW-0464">Manganese</keyword>
<dbReference type="InterPro" id="IPR011650">
    <property type="entry name" value="Peptidase_M20_dimer"/>
</dbReference>
<dbReference type="PANTHER" id="PTHR11014">
    <property type="entry name" value="PEPTIDASE M20 FAMILY MEMBER"/>
    <property type="match status" value="1"/>
</dbReference>
<name>A0A378PK96_9GAMM</name>
<dbReference type="EMBL" id="UGPW01000001">
    <property type="protein sequence ID" value="STY86836.1"/>
    <property type="molecule type" value="Genomic_DNA"/>
</dbReference>
<feature type="domain" description="Peptidase M20 dimerisation" evidence="3">
    <location>
        <begin position="183"/>
        <end position="276"/>
    </location>
</feature>
<dbReference type="InterPro" id="IPR017439">
    <property type="entry name" value="Amidohydrolase"/>
</dbReference>
<dbReference type="FunFam" id="3.30.70.360:FF:000001">
    <property type="entry name" value="N-acetyldiaminopimelate deacetylase"/>
    <property type="match status" value="1"/>
</dbReference>
<feature type="binding site" evidence="2">
    <location>
        <position position="100"/>
    </location>
    <ligand>
        <name>Mn(2+)</name>
        <dbReference type="ChEBI" id="CHEBI:29035"/>
        <label>2</label>
    </ligand>
</feature>
<evidence type="ECO:0000256" key="1">
    <source>
        <dbReference type="ARBA" id="ARBA00022801"/>
    </source>
</evidence>
<dbReference type="Pfam" id="PF01546">
    <property type="entry name" value="Peptidase_M20"/>
    <property type="match status" value="1"/>
</dbReference>
<accession>A0A378PK96</accession>
<keyword evidence="2" id="KW-0479">Metal-binding</keyword>
<reference evidence="5 7" key="2">
    <citation type="submission" date="2018-06" db="EMBL/GenBank/DDBJ databases">
        <authorList>
            <consortium name="Pathogen Informatics"/>
            <person name="Doyle S."/>
        </authorList>
    </citation>
    <scope>NUCLEOTIDE SEQUENCE [LARGE SCALE GENOMIC DNA]</scope>
    <source>
        <strain evidence="5 7">NCTC11227</strain>
    </source>
</reference>
<comment type="cofactor">
    <cofactor evidence="2">
        <name>Mn(2+)</name>
        <dbReference type="ChEBI" id="CHEBI:29035"/>
    </cofactor>
    <text evidence="2">The Mn(2+) ion enhances activity.</text>
</comment>
<dbReference type="AlphaFoldDB" id="A0A378PK96"/>
<dbReference type="SUPFAM" id="SSF55031">
    <property type="entry name" value="Bacterial exopeptidase dimerisation domain"/>
    <property type="match status" value="1"/>
</dbReference>
<keyword evidence="1 5" id="KW-0378">Hydrolase</keyword>
<evidence type="ECO:0000313" key="4">
    <source>
        <dbReference type="EMBL" id="ANB91275.1"/>
    </source>
</evidence>
<dbReference type="InterPro" id="IPR002933">
    <property type="entry name" value="Peptidase_M20"/>
</dbReference>
<feature type="binding site" evidence="2">
    <location>
        <position position="133"/>
    </location>
    <ligand>
        <name>Mn(2+)</name>
        <dbReference type="ChEBI" id="CHEBI:29035"/>
        <label>2</label>
    </ligand>
</feature>
<evidence type="ECO:0000313" key="5">
    <source>
        <dbReference type="EMBL" id="STY86836.1"/>
    </source>
</evidence>
<keyword evidence="6" id="KW-1185">Reference proteome</keyword>
<dbReference type="SUPFAM" id="SSF53187">
    <property type="entry name" value="Zn-dependent exopeptidases"/>
    <property type="match status" value="1"/>
</dbReference>
<dbReference type="GO" id="GO:0050118">
    <property type="term" value="F:N-acetyldiaminopimelate deacetylase activity"/>
    <property type="evidence" value="ECO:0007669"/>
    <property type="project" value="UniProtKB-ARBA"/>
</dbReference>
<dbReference type="EMBL" id="CP011158">
    <property type="protein sequence ID" value="ANB91275.1"/>
    <property type="molecule type" value="Genomic_DNA"/>
</dbReference>
<dbReference type="Gene3D" id="3.30.70.360">
    <property type="match status" value="1"/>
</dbReference>
<sequence length="386" mass="41965">MNIPASLLEEVIGWRHYLHQNPELGFEEYDTSRLVTEVLTNLGIKVHTGLAKTGVIGILKKGNGTRSIGIRADMDALPIQELGSADYASCQAGKMHACGHDGHTAILLGAATYLAKYGSFDGTVYFIFQPAEENLGGGVAMVEDGLFEQFAIDEIYGLHNWPGRPLGEICVNDGSMMASFDIFDITLQGVGTHAAMPEYGKDPIVAAAGLIAAVQSIVSREVASLKSAVLSITQIQGGDTYNIIPEYVTLKGTVRALDEKTRLMVKDRLLEYVEKLPALYGVTGSIDYQERYPATINNSECAAHIRRIASEVFGKDKVLENVPPTMASEDFSVMLNAKKGAYLWLGVDEPSRPSTPLHNPYFDFNDNVIAIGIHLWVSLVEKTLVA</sequence>
<organism evidence="5 7">
    <name type="scientific">Moraxella ovis</name>
    <dbReference type="NCBI Taxonomy" id="29433"/>
    <lineage>
        <taxon>Bacteria</taxon>
        <taxon>Pseudomonadati</taxon>
        <taxon>Pseudomonadota</taxon>
        <taxon>Gammaproteobacteria</taxon>
        <taxon>Moraxellales</taxon>
        <taxon>Moraxellaceae</taxon>
        <taxon>Moraxella</taxon>
    </lineage>
</organism>
<dbReference type="Proteomes" id="UP000076765">
    <property type="component" value="Chromosome"/>
</dbReference>
<gene>
    <name evidence="5" type="primary">yxeP_1</name>
    <name evidence="4" type="ORF">MOVS_03970</name>
    <name evidence="5" type="ORF">NCTC11227_00834</name>
</gene>
<evidence type="ECO:0000259" key="3">
    <source>
        <dbReference type="Pfam" id="PF07687"/>
    </source>
</evidence>
<feature type="binding site" evidence="2">
    <location>
        <position position="358"/>
    </location>
    <ligand>
        <name>Mn(2+)</name>
        <dbReference type="ChEBI" id="CHEBI:29035"/>
        <label>2</label>
    </ligand>
</feature>
<protein>
    <submittedName>
        <fullName evidence="4">Peptidase M20</fullName>
    </submittedName>
    <submittedName>
        <fullName evidence="5">Uncharacterized hydrolase YxeP</fullName>
        <ecNumber evidence="5">3.-.-.-</ecNumber>
    </submittedName>
</protein>
<dbReference type="InterPro" id="IPR036264">
    <property type="entry name" value="Bact_exopeptidase_dim_dom"/>
</dbReference>
<evidence type="ECO:0000256" key="2">
    <source>
        <dbReference type="PIRSR" id="PIRSR005962-1"/>
    </source>
</evidence>
<feature type="binding site" evidence="2">
    <location>
        <position position="98"/>
    </location>
    <ligand>
        <name>Mn(2+)</name>
        <dbReference type="ChEBI" id="CHEBI:29035"/>
        <label>2</label>
    </ligand>
</feature>
<dbReference type="CDD" id="cd05666">
    <property type="entry name" value="M20_Acy1-like"/>
    <property type="match status" value="1"/>
</dbReference>
<dbReference type="KEGG" id="moi:MOVS_03970"/>
<feature type="binding site" evidence="2">
    <location>
        <position position="159"/>
    </location>
    <ligand>
        <name>Mn(2+)</name>
        <dbReference type="ChEBI" id="CHEBI:29035"/>
        <label>2</label>
    </ligand>
</feature>
<evidence type="ECO:0000313" key="6">
    <source>
        <dbReference type="Proteomes" id="UP000076765"/>
    </source>
</evidence>
<dbReference type="RefSeq" id="WP_063513858.1">
    <property type="nucleotide sequence ID" value="NZ_CP011158.1"/>
</dbReference>
<dbReference type="Gene3D" id="3.40.630.10">
    <property type="entry name" value="Zn peptidases"/>
    <property type="match status" value="1"/>
</dbReference>
<dbReference type="Pfam" id="PF07687">
    <property type="entry name" value="M20_dimer"/>
    <property type="match status" value="1"/>
</dbReference>
<dbReference type="Proteomes" id="UP000255102">
    <property type="component" value="Unassembled WGS sequence"/>
</dbReference>
<dbReference type="GO" id="GO:0046872">
    <property type="term" value="F:metal ion binding"/>
    <property type="evidence" value="ECO:0007669"/>
    <property type="project" value="UniProtKB-KW"/>
</dbReference>
<proteinExistence type="predicted"/>